<feature type="transmembrane region" description="Helical" evidence="1">
    <location>
        <begin position="392"/>
        <end position="412"/>
    </location>
</feature>
<dbReference type="PROSITE" id="PS50887">
    <property type="entry name" value="GGDEF"/>
    <property type="match status" value="1"/>
</dbReference>
<accession>A0A4R6UA91</accession>
<dbReference type="Pfam" id="PF00990">
    <property type="entry name" value="GGDEF"/>
    <property type="match status" value="1"/>
</dbReference>
<evidence type="ECO:0000259" key="2">
    <source>
        <dbReference type="PROSITE" id="PS50887"/>
    </source>
</evidence>
<dbReference type="SUPFAM" id="SSF55073">
    <property type="entry name" value="Nucleotide cyclase"/>
    <property type="match status" value="1"/>
</dbReference>
<evidence type="ECO:0000313" key="4">
    <source>
        <dbReference type="Proteomes" id="UP000295510"/>
    </source>
</evidence>
<dbReference type="PANTHER" id="PTHR46663:SF2">
    <property type="entry name" value="GGDEF DOMAIN-CONTAINING PROTEIN"/>
    <property type="match status" value="1"/>
</dbReference>
<dbReference type="Pfam" id="PF07696">
    <property type="entry name" value="7TMR-DISMED2"/>
    <property type="match status" value="1"/>
</dbReference>
<gene>
    <name evidence="3" type="ORF">DFR43_11143</name>
</gene>
<feature type="domain" description="GGDEF" evidence="2">
    <location>
        <begin position="488"/>
        <end position="622"/>
    </location>
</feature>
<comment type="caution">
    <text evidence="3">The sequence shown here is derived from an EMBL/GenBank/DDBJ whole genome shotgun (WGS) entry which is preliminary data.</text>
</comment>
<feature type="transmembrane region" description="Helical" evidence="1">
    <location>
        <begin position="241"/>
        <end position="261"/>
    </location>
</feature>
<dbReference type="InterPro" id="IPR011622">
    <property type="entry name" value="7TMR_DISM_rcpt_extracell_dom2"/>
</dbReference>
<dbReference type="AlphaFoldDB" id="A0A4R6UA91"/>
<feature type="transmembrane region" description="Helical" evidence="1">
    <location>
        <begin position="303"/>
        <end position="322"/>
    </location>
</feature>
<dbReference type="PANTHER" id="PTHR46663">
    <property type="entry name" value="DIGUANYLATE CYCLASE DGCT-RELATED"/>
    <property type="match status" value="1"/>
</dbReference>
<dbReference type="InterPro" id="IPR011623">
    <property type="entry name" value="7TMR_DISM_rcpt_extracell_dom1"/>
</dbReference>
<keyword evidence="4" id="KW-1185">Reference proteome</keyword>
<dbReference type="NCBIfam" id="TIGR00254">
    <property type="entry name" value="GGDEF"/>
    <property type="match status" value="1"/>
</dbReference>
<dbReference type="InterPro" id="IPR052163">
    <property type="entry name" value="DGC-Regulatory_Protein"/>
</dbReference>
<organism evidence="3 4">
    <name type="scientific">Tepidicella xavieri</name>
    <dbReference type="NCBI Taxonomy" id="360241"/>
    <lineage>
        <taxon>Bacteria</taxon>
        <taxon>Pseudomonadati</taxon>
        <taxon>Pseudomonadota</taxon>
        <taxon>Betaproteobacteria</taxon>
        <taxon>Burkholderiales</taxon>
        <taxon>Tepidicella</taxon>
    </lineage>
</organism>
<dbReference type="EMBL" id="SNYL01000011">
    <property type="protein sequence ID" value="TDQ41789.1"/>
    <property type="molecule type" value="Genomic_DNA"/>
</dbReference>
<dbReference type="InterPro" id="IPR000160">
    <property type="entry name" value="GGDEF_dom"/>
</dbReference>
<name>A0A4R6UA91_9BURK</name>
<feature type="transmembrane region" description="Helical" evidence="1">
    <location>
        <begin position="334"/>
        <end position="351"/>
    </location>
</feature>
<dbReference type="Pfam" id="PF07695">
    <property type="entry name" value="7TMR-DISM_7TM"/>
    <property type="match status" value="1"/>
</dbReference>
<feature type="transmembrane region" description="Helical" evidence="1">
    <location>
        <begin position="363"/>
        <end position="380"/>
    </location>
</feature>
<dbReference type="Gene3D" id="3.30.70.270">
    <property type="match status" value="1"/>
</dbReference>
<evidence type="ECO:0000313" key="3">
    <source>
        <dbReference type="EMBL" id="TDQ41789.1"/>
    </source>
</evidence>
<feature type="transmembrane region" description="Helical" evidence="1">
    <location>
        <begin position="418"/>
        <end position="439"/>
    </location>
</feature>
<proteinExistence type="predicted"/>
<dbReference type="Gene3D" id="2.60.40.2380">
    <property type="match status" value="1"/>
</dbReference>
<feature type="transmembrane region" description="Helical" evidence="1">
    <location>
        <begin position="266"/>
        <end position="283"/>
    </location>
</feature>
<dbReference type="InterPro" id="IPR043128">
    <property type="entry name" value="Rev_trsase/Diguanyl_cyclase"/>
</dbReference>
<keyword evidence="1" id="KW-1133">Transmembrane helix</keyword>
<sequence length="625" mass="68253">MHKNAYYCISRPANSAPNTEYSGILIMPLFLLSIHRLLKPSGAARLAGLPAWFLKGWWMLGLLTLLWANAALAQETVVLQPRAEGVWLQGRVAVLEDREGHLTLEDIRQSTPGQSWQVPPGPLRLHGPSAWWLRIQMTTGTRDDQWVLTFPTTAIRDIAFHGPFASDGLNWGSGAQTGLIRPYASRPLGMERITYPFHLPFAGDYTLYVRVQNTIAQNITPAIWEIGDYVKNRQHKKLFDGVIYGVLLALLIYNLTLAGVFRDAAYLHYVLTCLTALLTIATFNGHTAHYLWPGSPWWIEHSYVIWPALWLASSAGFARAFLSTRVVGRAADGPVLAMAGVALASAAIGAAGHTALSQQLNETLALVGIAGITAIGLWIWRRGQPSAGWYLLAKLTLFASVIGVVAVARGWWHAPVVLSYGLQIGMAAEMVVFAIALSARIRAIQREKTVLSLRAAHLARAAMTDALTGLANRRGLADGTQRLLAQPGRHAVLLFDLDRFKPINDRHGHEVGDQVLVEIGRRLLQHSRDSDIAARLGGDEFVVVLGHCPGRPALDAMVQRLCDAVAAPMQIDGLSHQVSASVGVALAPEQGRDLQTLLRVADQAMYAAKRQPSRIAFAEVPAVRP</sequence>
<dbReference type="SMART" id="SM00267">
    <property type="entry name" value="GGDEF"/>
    <property type="match status" value="1"/>
</dbReference>
<dbReference type="CDD" id="cd01949">
    <property type="entry name" value="GGDEF"/>
    <property type="match status" value="1"/>
</dbReference>
<keyword evidence="1" id="KW-0812">Transmembrane</keyword>
<evidence type="ECO:0000256" key="1">
    <source>
        <dbReference type="SAM" id="Phobius"/>
    </source>
</evidence>
<dbReference type="InterPro" id="IPR029787">
    <property type="entry name" value="Nucleotide_cyclase"/>
</dbReference>
<keyword evidence="1" id="KW-0472">Membrane</keyword>
<reference evidence="3 4" key="1">
    <citation type="submission" date="2019-03" db="EMBL/GenBank/DDBJ databases">
        <title>Genomic Encyclopedia of Type Strains, Phase IV (KMG-IV): sequencing the most valuable type-strain genomes for metagenomic binning, comparative biology and taxonomic classification.</title>
        <authorList>
            <person name="Goeker M."/>
        </authorList>
    </citation>
    <scope>NUCLEOTIDE SEQUENCE [LARGE SCALE GENOMIC DNA]</scope>
    <source>
        <strain evidence="3 4">DSM 19605</strain>
    </source>
</reference>
<protein>
    <submittedName>
        <fullName evidence="3">Diguanylate cyclase (GGDEF)-like protein</fullName>
    </submittedName>
</protein>
<dbReference type="Proteomes" id="UP000295510">
    <property type="component" value="Unassembled WGS sequence"/>
</dbReference>